<dbReference type="Gene3D" id="1.20.120.1630">
    <property type="match status" value="1"/>
</dbReference>
<evidence type="ECO:0000313" key="3">
    <source>
        <dbReference type="Proteomes" id="UP001060039"/>
    </source>
</evidence>
<feature type="transmembrane region" description="Helical" evidence="1">
    <location>
        <begin position="103"/>
        <end position="125"/>
    </location>
</feature>
<proteinExistence type="predicted"/>
<keyword evidence="1" id="KW-1133">Transmembrane helix</keyword>
<dbReference type="InterPro" id="IPR010721">
    <property type="entry name" value="UstE-like"/>
</dbReference>
<reference evidence="2" key="1">
    <citation type="submission" date="2022-07" db="EMBL/GenBank/DDBJ databases">
        <title>Taxonomic analysis of Microcella humidisoli nov. sp., isolated from riverside soil.</title>
        <authorList>
            <person name="Molina K.M."/>
            <person name="Kim S.B."/>
        </authorList>
    </citation>
    <scope>NUCLEOTIDE SEQUENCE</scope>
    <source>
        <strain evidence="2">MMS21-STM10</strain>
    </source>
</reference>
<protein>
    <submittedName>
        <fullName evidence="2">DUF1295 domain-containing protein</fullName>
    </submittedName>
</protein>
<evidence type="ECO:0000256" key="1">
    <source>
        <dbReference type="SAM" id="Phobius"/>
    </source>
</evidence>
<dbReference type="Proteomes" id="UP001060039">
    <property type="component" value="Chromosome"/>
</dbReference>
<name>A0ABY5FWN6_9MICO</name>
<sequence length="277" mass="30721">MDTVVIVLGIAAGVSLFTWVASLLTGDHSWVDRLWSIVPVVYVAVFWASTGFTDARLAIMTVLVTLWGARLTFNFARKGGYSGVEDYRWPILRARMSAGQFQVFNLLFIVLFQNALLLLIALPALVAAENQATPVSALDLGLAALFLVLLIGEFVADQQQWTFHQAKKAAIDAGREPEQRFVTTGLWRFSRHPNFFFEQAQWWVFYAMGAAALGSTVHWTVVGPLLLTALFIGSTVFTESITASKYPEYAEYQRRTSMLIPWIPREPRGAAADAPAA</sequence>
<feature type="transmembrane region" description="Helical" evidence="1">
    <location>
        <begin position="31"/>
        <end position="49"/>
    </location>
</feature>
<feature type="transmembrane region" description="Helical" evidence="1">
    <location>
        <begin position="200"/>
        <end position="219"/>
    </location>
</feature>
<gene>
    <name evidence="2" type="ORF">NNL39_11005</name>
</gene>
<accession>A0ABY5FWN6</accession>
<keyword evidence="3" id="KW-1185">Reference proteome</keyword>
<evidence type="ECO:0000313" key="2">
    <source>
        <dbReference type="EMBL" id="UTT62181.1"/>
    </source>
</evidence>
<feature type="transmembrane region" description="Helical" evidence="1">
    <location>
        <begin position="6"/>
        <end position="24"/>
    </location>
</feature>
<dbReference type="EMBL" id="CP101497">
    <property type="protein sequence ID" value="UTT62181.1"/>
    <property type="molecule type" value="Genomic_DNA"/>
</dbReference>
<dbReference type="PANTHER" id="PTHR32251">
    <property type="entry name" value="3-OXO-5-ALPHA-STEROID 4-DEHYDROGENASE"/>
    <property type="match status" value="1"/>
</dbReference>
<dbReference type="Pfam" id="PF06966">
    <property type="entry name" value="DUF1295"/>
    <property type="match status" value="1"/>
</dbReference>
<keyword evidence="1" id="KW-0472">Membrane</keyword>
<feature type="transmembrane region" description="Helical" evidence="1">
    <location>
        <begin position="137"/>
        <end position="156"/>
    </location>
</feature>
<dbReference type="PANTHER" id="PTHR32251:SF23">
    <property type="entry name" value="3-OXO-5-ALPHA-STEROID 4-DEHYDROGENASE (DUF1295)"/>
    <property type="match status" value="1"/>
</dbReference>
<keyword evidence="1" id="KW-0812">Transmembrane</keyword>
<dbReference type="RefSeq" id="WP_255159323.1">
    <property type="nucleotide sequence ID" value="NZ_CP101497.1"/>
</dbReference>
<organism evidence="2 3">
    <name type="scientific">Microcella humidisoli</name>
    <dbReference type="NCBI Taxonomy" id="2963406"/>
    <lineage>
        <taxon>Bacteria</taxon>
        <taxon>Bacillati</taxon>
        <taxon>Actinomycetota</taxon>
        <taxon>Actinomycetes</taxon>
        <taxon>Micrococcales</taxon>
        <taxon>Microbacteriaceae</taxon>
        <taxon>Microcella</taxon>
    </lineage>
</organism>